<name>A0A328E3I6_9ASTE</name>
<protein>
    <submittedName>
        <fullName evidence="2">Uncharacterized protein</fullName>
    </submittedName>
</protein>
<organism evidence="2 3">
    <name type="scientific">Cuscuta australis</name>
    <dbReference type="NCBI Taxonomy" id="267555"/>
    <lineage>
        <taxon>Eukaryota</taxon>
        <taxon>Viridiplantae</taxon>
        <taxon>Streptophyta</taxon>
        <taxon>Embryophyta</taxon>
        <taxon>Tracheophyta</taxon>
        <taxon>Spermatophyta</taxon>
        <taxon>Magnoliopsida</taxon>
        <taxon>eudicotyledons</taxon>
        <taxon>Gunneridae</taxon>
        <taxon>Pentapetalae</taxon>
        <taxon>asterids</taxon>
        <taxon>lamiids</taxon>
        <taxon>Solanales</taxon>
        <taxon>Convolvulaceae</taxon>
        <taxon>Cuscuteae</taxon>
        <taxon>Cuscuta</taxon>
        <taxon>Cuscuta subgen. Grammica</taxon>
        <taxon>Cuscuta sect. Cleistogrammica</taxon>
    </lineage>
</organism>
<dbReference type="Proteomes" id="UP000249390">
    <property type="component" value="Unassembled WGS sequence"/>
</dbReference>
<dbReference type="AlphaFoldDB" id="A0A328E3I6"/>
<sequence length="148" mass="16334">MSSMFNLVERGQAMAKEFAQKSIGSMESLRTRWPWFEAWRNLFKVGPVKAKGKPIQNGNAPSAPIAEEESTKEHVKSHAVPESTDNVEEEILPGEEKGVEIEIESPSIKESAEVRKQPGQVEDAGKVEGKSQKPGKKSRSRLNGCSIM</sequence>
<evidence type="ECO:0000313" key="3">
    <source>
        <dbReference type="Proteomes" id="UP000249390"/>
    </source>
</evidence>
<dbReference type="EMBL" id="NQVE01000054">
    <property type="protein sequence ID" value="RAL51033.1"/>
    <property type="molecule type" value="Genomic_DNA"/>
</dbReference>
<comment type="caution">
    <text evidence="2">The sequence shown here is derived from an EMBL/GenBank/DDBJ whole genome shotgun (WGS) entry which is preliminary data.</text>
</comment>
<accession>A0A328E3I6</accession>
<proteinExistence type="predicted"/>
<reference evidence="2 3" key="1">
    <citation type="submission" date="2018-06" db="EMBL/GenBank/DDBJ databases">
        <title>The Genome of Cuscuta australis (Dodder) Provides Insight into the Evolution of Plant Parasitism.</title>
        <authorList>
            <person name="Liu H."/>
        </authorList>
    </citation>
    <scope>NUCLEOTIDE SEQUENCE [LARGE SCALE GENOMIC DNA]</scope>
    <source>
        <strain evidence="3">cv. Yunnan</strain>
        <tissue evidence="2">Vines</tissue>
    </source>
</reference>
<evidence type="ECO:0000313" key="2">
    <source>
        <dbReference type="EMBL" id="RAL51033.1"/>
    </source>
</evidence>
<evidence type="ECO:0000256" key="1">
    <source>
        <dbReference type="SAM" id="MobiDB-lite"/>
    </source>
</evidence>
<gene>
    <name evidence="2" type="ORF">DM860_005389</name>
</gene>
<feature type="region of interest" description="Disordered" evidence="1">
    <location>
        <begin position="49"/>
        <end position="148"/>
    </location>
</feature>
<keyword evidence="3" id="KW-1185">Reference proteome</keyword>